<accession>A0A2H0V206</accession>
<proteinExistence type="predicted"/>
<evidence type="ECO:0000313" key="2">
    <source>
        <dbReference type="Proteomes" id="UP000228626"/>
    </source>
</evidence>
<name>A0A2H0V206_9BACT</name>
<organism evidence="1 2">
    <name type="scientific">Candidatus Falkowbacteria bacterium CG10_big_fil_rev_8_21_14_0_10_43_10</name>
    <dbReference type="NCBI Taxonomy" id="1974567"/>
    <lineage>
        <taxon>Bacteria</taxon>
        <taxon>Candidatus Falkowiibacteriota</taxon>
    </lineage>
</organism>
<dbReference type="Proteomes" id="UP000228626">
    <property type="component" value="Unassembled WGS sequence"/>
</dbReference>
<evidence type="ECO:0000313" key="1">
    <source>
        <dbReference type="EMBL" id="PIR93126.1"/>
    </source>
</evidence>
<gene>
    <name evidence="1" type="ORF">COT99_02525</name>
</gene>
<dbReference type="AlphaFoldDB" id="A0A2H0V206"/>
<comment type="caution">
    <text evidence="1">The sequence shown here is derived from an EMBL/GenBank/DDBJ whole genome shotgun (WGS) entry which is preliminary data.</text>
</comment>
<dbReference type="EMBL" id="PFAR01000029">
    <property type="protein sequence ID" value="PIR93126.1"/>
    <property type="molecule type" value="Genomic_DNA"/>
</dbReference>
<reference evidence="2" key="1">
    <citation type="submission" date="2017-09" db="EMBL/GenBank/DDBJ databases">
        <title>Depth-based differentiation of microbial function through sediment-hosted aquifers and enrichment of novel symbionts in the deep terrestrial subsurface.</title>
        <authorList>
            <person name="Probst A.J."/>
            <person name="Ladd B."/>
            <person name="Jarett J.K."/>
            <person name="Geller-Mcgrath D.E."/>
            <person name="Sieber C.M.K."/>
            <person name="Emerson J.B."/>
            <person name="Anantharaman K."/>
            <person name="Thomas B.C."/>
            <person name="Malmstrom R."/>
            <person name="Stieglmeier M."/>
            <person name="Klingl A."/>
            <person name="Woyke T."/>
            <person name="Ryan C.M."/>
            <person name="Banfield J.F."/>
        </authorList>
    </citation>
    <scope>NUCLEOTIDE SEQUENCE [LARGE SCALE GENOMIC DNA]</scope>
</reference>
<sequence length="174" mass="20307">MKQFGFSHIAVICIFLNSCAYLPARYDNIQSARNGTPDHGTFSRQDYSRWENNQLSIEERGLNLQTKRMAVEKLNSNPPEIGRSADGTTQGYLGIVKNFSEYQTYNFIIGGKSESVAFLLGPGQQKEYYLLPDAYQCSVYYDNQQIGEPWTFQVTLQKHYFMDRWVHWYVLMRR</sequence>
<protein>
    <submittedName>
        <fullName evidence="1">Uncharacterized protein</fullName>
    </submittedName>
</protein>